<dbReference type="HOGENOM" id="CLU_2283191_0_0_9"/>
<dbReference type="GO" id="GO:0003677">
    <property type="term" value="F:DNA binding"/>
    <property type="evidence" value="ECO:0007669"/>
    <property type="project" value="InterPro"/>
</dbReference>
<evidence type="ECO:0000313" key="3">
    <source>
        <dbReference type="Proteomes" id="UP000016511"/>
    </source>
</evidence>
<sequence>MDTESELPIAVEVTPAHVNDGDMGPALMNKAAEVSDIDIEFIMMDAGYDQLKNYEAADELNAQAIIPLNLRNEKEPPTGFSSSGTPRCSMGFDMVYWGADKR</sequence>
<dbReference type="eggNOG" id="COG3039">
    <property type="taxonomic scope" value="Bacteria"/>
</dbReference>
<feature type="non-terminal residue" evidence="2">
    <location>
        <position position="102"/>
    </location>
</feature>
<comment type="caution">
    <text evidence="2">The sequence shown here is derived from an EMBL/GenBank/DDBJ whole genome shotgun (WGS) entry which is preliminary data.</text>
</comment>
<protein>
    <recommendedName>
        <fullName evidence="1">Transposase IS4-like domain-containing protein</fullName>
    </recommendedName>
</protein>
<evidence type="ECO:0000313" key="2">
    <source>
        <dbReference type="EMBL" id="ERI11209.1"/>
    </source>
</evidence>
<dbReference type="GO" id="GO:0004803">
    <property type="term" value="F:transposase activity"/>
    <property type="evidence" value="ECO:0007669"/>
    <property type="project" value="InterPro"/>
</dbReference>
<dbReference type="AlphaFoldDB" id="U1WRG3"/>
<organism evidence="2 3">
    <name type="scientific">Aneurinibacillus aneurinilyticus ATCC 12856</name>
    <dbReference type="NCBI Taxonomy" id="649747"/>
    <lineage>
        <taxon>Bacteria</taxon>
        <taxon>Bacillati</taxon>
        <taxon>Bacillota</taxon>
        <taxon>Bacilli</taxon>
        <taxon>Bacillales</taxon>
        <taxon>Paenibacillaceae</taxon>
        <taxon>Aneurinibacillus group</taxon>
        <taxon>Aneurinibacillus</taxon>
    </lineage>
</organism>
<accession>U1WRG3</accession>
<proteinExistence type="predicted"/>
<name>U1WRG3_ANEAE</name>
<gene>
    <name evidence="2" type="ORF">HMPREF0083_00620</name>
</gene>
<feature type="domain" description="Transposase IS4-like" evidence="1">
    <location>
        <begin position="1"/>
        <end position="68"/>
    </location>
</feature>
<dbReference type="Pfam" id="PF01609">
    <property type="entry name" value="DDE_Tnp_1"/>
    <property type="match status" value="1"/>
</dbReference>
<dbReference type="InterPro" id="IPR002559">
    <property type="entry name" value="Transposase_11"/>
</dbReference>
<reference evidence="2 3" key="1">
    <citation type="submission" date="2013-08" db="EMBL/GenBank/DDBJ databases">
        <authorList>
            <person name="Weinstock G."/>
            <person name="Sodergren E."/>
            <person name="Wylie T."/>
            <person name="Fulton L."/>
            <person name="Fulton R."/>
            <person name="Fronick C."/>
            <person name="O'Laughlin M."/>
            <person name="Godfrey J."/>
            <person name="Miner T."/>
            <person name="Herter B."/>
            <person name="Appelbaum E."/>
            <person name="Cordes M."/>
            <person name="Lek S."/>
            <person name="Wollam A."/>
            <person name="Pepin K.H."/>
            <person name="Palsikar V.B."/>
            <person name="Mitreva M."/>
            <person name="Wilson R.K."/>
        </authorList>
    </citation>
    <scope>NUCLEOTIDE SEQUENCE [LARGE SCALE GENOMIC DNA]</scope>
    <source>
        <strain evidence="2 3">ATCC 12856</strain>
    </source>
</reference>
<keyword evidence="3" id="KW-1185">Reference proteome</keyword>
<dbReference type="GO" id="GO:0006313">
    <property type="term" value="P:DNA transposition"/>
    <property type="evidence" value="ECO:0007669"/>
    <property type="project" value="InterPro"/>
</dbReference>
<dbReference type="Proteomes" id="UP000016511">
    <property type="component" value="Unassembled WGS sequence"/>
</dbReference>
<dbReference type="EMBL" id="AWSJ01000046">
    <property type="protein sequence ID" value="ERI11209.1"/>
    <property type="molecule type" value="Genomic_DNA"/>
</dbReference>
<evidence type="ECO:0000259" key="1">
    <source>
        <dbReference type="Pfam" id="PF01609"/>
    </source>
</evidence>
<dbReference type="STRING" id="649747.HMPREF0083_00620"/>